<organism evidence="1 2">
    <name type="scientific">Caldibacillus debilis</name>
    <dbReference type="NCBI Taxonomy" id="301148"/>
    <lineage>
        <taxon>Bacteria</taxon>
        <taxon>Bacillati</taxon>
        <taxon>Bacillota</taxon>
        <taxon>Bacilli</taxon>
        <taxon>Bacillales</taxon>
        <taxon>Bacillaceae</taxon>
        <taxon>Caldibacillus</taxon>
    </lineage>
</organism>
<name>A0A150LM22_9BACI</name>
<protein>
    <submittedName>
        <fullName evidence="1">Uncharacterized protein</fullName>
    </submittedName>
</protein>
<accession>A0A150LM22</accession>
<comment type="caution">
    <text evidence="1">The sequence shown here is derived from an EMBL/GenBank/DDBJ whole genome shotgun (WGS) entry which is preliminary data.</text>
</comment>
<reference evidence="1 2" key="1">
    <citation type="submission" date="2016-01" db="EMBL/GenBank/DDBJ databases">
        <title>Draft Genome Sequences of Seven Thermophilic Sporeformers Isolated from Foods.</title>
        <authorList>
            <person name="Berendsen E.M."/>
            <person name="Wells-Bennik M.H."/>
            <person name="Krawcyk A.O."/>
            <person name="De Jong A."/>
            <person name="Holsappel S."/>
            <person name="Eijlander R.T."/>
            <person name="Kuipers O.P."/>
        </authorList>
    </citation>
    <scope>NUCLEOTIDE SEQUENCE [LARGE SCALE GENOMIC DNA]</scope>
    <source>
        <strain evidence="1 2">B4135</strain>
    </source>
</reference>
<sequence>MYLPKKFTYLMPTIFFVKRIKQNLGNKLVRNLFKQEWI</sequence>
<dbReference type="Proteomes" id="UP000075683">
    <property type="component" value="Unassembled WGS sequence"/>
</dbReference>
<gene>
    <name evidence="1" type="ORF">B4135_3009</name>
</gene>
<evidence type="ECO:0000313" key="1">
    <source>
        <dbReference type="EMBL" id="KYD13006.1"/>
    </source>
</evidence>
<proteinExistence type="predicted"/>
<dbReference type="AlphaFoldDB" id="A0A150LM22"/>
<evidence type="ECO:0000313" key="2">
    <source>
        <dbReference type="Proteomes" id="UP000075683"/>
    </source>
</evidence>
<dbReference type="EMBL" id="LQYT01000086">
    <property type="protein sequence ID" value="KYD13006.1"/>
    <property type="molecule type" value="Genomic_DNA"/>
</dbReference>